<accession>A0ABN6XB04</accession>
<feature type="compositionally biased region" description="Low complexity" evidence="6">
    <location>
        <begin position="74"/>
        <end position="106"/>
    </location>
</feature>
<keyword evidence="4 7" id="KW-0732">Signal</keyword>
<gene>
    <name evidence="9" type="ORF">GCM10025865_13180</name>
</gene>
<evidence type="ECO:0000256" key="3">
    <source>
        <dbReference type="ARBA" id="ARBA00022525"/>
    </source>
</evidence>
<feature type="region of interest" description="Disordered" evidence="6">
    <location>
        <begin position="36"/>
        <end position="138"/>
    </location>
</feature>
<sequence length="573" mass="57762">MAATIVALTVAATVSMGSGAVALTGDGDSADVVSAAPTTAKTGTPVNDAPVDGTGGTDATSNPDSAKATDDAKAPAPAETPEATGGSADAAPAATKAAKSTAAPKDQSTGDAKPAPQPEPSDAPAPAPAPAAPAATKGPNDEVLANVRIAPAAAHVNQNVRVDADFDLGDFYPTGSHFTLTVPGELRPEATSFHLVTPDGTSAGDCVGAGQTITCTTTDFAEKHQGVRGSLFFTAKVTADNGANHESTLTSSFGTPFTVPLNVTADKYVPPTNIGKVGVPYPAAGVVNWGITVPVTDRSGGTTVITDRPSGPQTLPHDTSDYTVQCHMKDATGYAPLAGTFTVQGGGPNRTIKITDSACDGAYLVEYKAAVDASTPDGTDLQNKASAGADTVTAHAEWKARNPLTKDSFSHDDQDKASWTINADRSLVDGGKLTLVDTLPAGLTLDAKSLEINCRQGDHNVDVGGSYGHLPAAQYTLDSGRAGTALITISDAACAAAGGDHYQVIYDTPYPAGKRHTSYTNTVTSGSSTSTSVAEAYKNAGGNADGHQAVPTPGPTPSQTPTPTPTATTPPCR</sequence>
<dbReference type="Proteomes" id="UP001321475">
    <property type="component" value="Chromosome"/>
</dbReference>
<evidence type="ECO:0000256" key="6">
    <source>
        <dbReference type="SAM" id="MobiDB-lite"/>
    </source>
</evidence>
<feature type="compositionally biased region" description="Pro residues" evidence="6">
    <location>
        <begin position="552"/>
        <end position="564"/>
    </location>
</feature>
<dbReference type="Gene3D" id="2.60.40.1280">
    <property type="match status" value="1"/>
</dbReference>
<dbReference type="InterPro" id="IPR008966">
    <property type="entry name" value="Adhesion_dom_sf"/>
</dbReference>
<evidence type="ECO:0000256" key="4">
    <source>
        <dbReference type="ARBA" id="ARBA00022729"/>
    </source>
</evidence>
<keyword evidence="3" id="KW-0964">Secreted</keyword>
<proteinExistence type="predicted"/>
<evidence type="ECO:0000259" key="8">
    <source>
        <dbReference type="Pfam" id="PF17961"/>
    </source>
</evidence>
<keyword evidence="5" id="KW-0572">Peptidoglycan-anchor</keyword>
<dbReference type="InterPro" id="IPR011252">
    <property type="entry name" value="Fibrogen-bd_dom1"/>
</dbReference>
<feature type="chain" id="PRO_5045312414" description="SDR-like Ig domain-containing protein" evidence="7">
    <location>
        <begin position="23"/>
        <end position="573"/>
    </location>
</feature>
<dbReference type="SUPFAM" id="SSF49401">
    <property type="entry name" value="Bacterial adhesins"/>
    <property type="match status" value="3"/>
</dbReference>
<evidence type="ECO:0000256" key="1">
    <source>
        <dbReference type="ARBA" id="ARBA00004168"/>
    </source>
</evidence>
<dbReference type="InterPro" id="IPR041171">
    <property type="entry name" value="SDR_Ig"/>
</dbReference>
<organism evidence="9 10">
    <name type="scientific">Paraoerskovia sediminicola</name>
    <dbReference type="NCBI Taxonomy" id="1138587"/>
    <lineage>
        <taxon>Bacteria</taxon>
        <taxon>Bacillati</taxon>
        <taxon>Actinomycetota</taxon>
        <taxon>Actinomycetes</taxon>
        <taxon>Micrococcales</taxon>
        <taxon>Cellulomonadaceae</taxon>
        <taxon>Paraoerskovia</taxon>
    </lineage>
</organism>
<dbReference type="Pfam" id="PF17961">
    <property type="entry name" value="Big_8"/>
    <property type="match status" value="1"/>
</dbReference>
<dbReference type="Gene3D" id="2.60.40.740">
    <property type="match status" value="1"/>
</dbReference>
<keyword evidence="2" id="KW-0134">Cell wall</keyword>
<comment type="subcellular location">
    <subcellularLocation>
        <location evidence="1">Secreted</location>
        <location evidence="1">Cell wall</location>
        <topology evidence="1">Peptidoglycan-anchor</topology>
    </subcellularLocation>
</comment>
<evidence type="ECO:0000313" key="10">
    <source>
        <dbReference type="Proteomes" id="UP001321475"/>
    </source>
</evidence>
<evidence type="ECO:0000256" key="5">
    <source>
        <dbReference type="ARBA" id="ARBA00023088"/>
    </source>
</evidence>
<feature type="compositionally biased region" description="Polar residues" evidence="6">
    <location>
        <begin position="36"/>
        <end position="45"/>
    </location>
</feature>
<evidence type="ECO:0000313" key="9">
    <source>
        <dbReference type="EMBL" id="BDZ42019.1"/>
    </source>
</evidence>
<keyword evidence="10" id="KW-1185">Reference proteome</keyword>
<feature type="domain" description="SDR-like Ig" evidence="8">
    <location>
        <begin position="157"/>
        <end position="241"/>
    </location>
</feature>
<feature type="region of interest" description="Disordered" evidence="6">
    <location>
        <begin position="537"/>
        <end position="573"/>
    </location>
</feature>
<feature type="compositionally biased region" description="Pro residues" evidence="6">
    <location>
        <begin position="115"/>
        <end position="131"/>
    </location>
</feature>
<evidence type="ECO:0000256" key="2">
    <source>
        <dbReference type="ARBA" id="ARBA00022512"/>
    </source>
</evidence>
<dbReference type="EMBL" id="AP027729">
    <property type="protein sequence ID" value="BDZ42019.1"/>
    <property type="molecule type" value="Genomic_DNA"/>
</dbReference>
<feature type="signal peptide" evidence="7">
    <location>
        <begin position="1"/>
        <end position="22"/>
    </location>
</feature>
<name>A0ABN6XB04_9CELL</name>
<protein>
    <recommendedName>
        <fullName evidence="8">SDR-like Ig domain-containing protein</fullName>
    </recommendedName>
</protein>
<reference evidence="10" key="1">
    <citation type="journal article" date="2019" name="Int. J. Syst. Evol. Microbiol.">
        <title>The Global Catalogue of Microorganisms (GCM) 10K type strain sequencing project: providing services to taxonomists for standard genome sequencing and annotation.</title>
        <authorList>
            <consortium name="The Broad Institute Genomics Platform"/>
            <consortium name="The Broad Institute Genome Sequencing Center for Infectious Disease"/>
            <person name="Wu L."/>
            <person name="Ma J."/>
        </authorList>
    </citation>
    <scope>NUCLEOTIDE SEQUENCE [LARGE SCALE GENOMIC DNA]</scope>
    <source>
        <strain evidence="10">NBRC 108565</strain>
    </source>
</reference>
<evidence type="ECO:0000256" key="7">
    <source>
        <dbReference type="SAM" id="SignalP"/>
    </source>
</evidence>